<organism evidence="2">
    <name type="scientific">Oryza meridionalis</name>
    <dbReference type="NCBI Taxonomy" id="40149"/>
    <lineage>
        <taxon>Eukaryota</taxon>
        <taxon>Viridiplantae</taxon>
        <taxon>Streptophyta</taxon>
        <taxon>Embryophyta</taxon>
        <taxon>Tracheophyta</taxon>
        <taxon>Spermatophyta</taxon>
        <taxon>Magnoliopsida</taxon>
        <taxon>Liliopsida</taxon>
        <taxon>Poales</taxon>
        <taxon>Poaceae</taxon>
        <taxon>BOP clade</taxon>
        <taxon>Oryzoideae</taxon>
        <taxon>Oryzeae</taxon>
        <taxon>Oryzinae</taxon>
        <taxon>Oryza</taxon>
    </lineage>
</organism>
<feature type="compositionally biased region" description="Basic and acidic residues" evidence="1">
    <location>
        <begin position="97"/>
        <end position="108"/>
    </location>
</feature>
<keyword evidence="3" id="KW-1185">Reference proteome</keyword>
<reference evidence="2" key="2">
    <citation type="submission" date="2018-05" db="EMBL/GenBank/DDBJ databases">
        <title>OmerRS3 (Oryza meridionalis Reference Sequence Version 3).</title>
        <authorList>
            <person name="Zhang J."/>
            <person name="Kudrna D."/>
            <person name="Lee S."/>
            <person name="Talag J."/>
            <person name="Welchert J."/>
            <person name="Wing R.A."/>
        </authorList>
    </citation>
    <scope>NUCLEOTIDE SEQUENCE [LARGE SCALE GENOMIC DNA]</scope>
    <source>
        <strain evidence="2">cv. OR44</strain>
    </source>
</reference>
<dbReference type="AlphaFoldDB" id="A0A0E0FA76"/>
<sequence>MASPAATMRWVGSRVSVGWSKLCHRMFPLASSMARLPESCSRARAAVALATVEFHTTSPSTSAPRRPSSARRERAPWTGRPRLADQTTVRPAARANQTEKVKTVGETP</sequence>
<evidence type="ECO:0000256" key="1">
    <source>
        <dbReference type="SAM" id="MobiDB-lite"/>
    </source>
</evidence>
<dbReference type="HOGENOM" id="CLU_2201169_0_0_1"/>
<protein>
    <submittedName>
        <fullName evidence="2">Uncharacterized protein</fullName>
    </submittedName>
</protein>
<proteinExistence type="predicted"/>
<evidence type="ECO:0000313" key="3">
    <source>
        <dbReference type="Proteomes" id="UP000008021"/>
    </source>
</evidence>
<dbReference type="Proteomes" id="UP000008021">
    <property type="component" value="Chromosome 12"/>
</dbReference>
<accession>A0A0E0FA76</accession>
<name>A0A0E0FA76_9ORYZ</name>
<reference evidence="2" key="1">
    <citation type="submission" date="2015-04" db="UniProtKB">
        <authorList>
            <consortium name="EnsemblPlants"/>
        </authorList>
    </citation>
    <scope>IDENTIFICATION</scope>
</reference>
<dbReference type="EnsemblPlants" id="OMERI12G03130.3">
    <property type="protein sequence ID" value="OMERI12G03130.3"/>
    <property type="gene ID" value="OMERI12G03130"/>
</dbReference>
<dbReference type="Gramene" id="OMERI12G03130.3">
    <property type="protein sequence ID" value="OMERI12G03130.3"/>
    <property type="gene ID" value="OMERI12G03130"/>
</dbReference>
<feature type="region of interest" description="Disordered" evidence="1">
    <location>
        <begin position="55"/>
        <end position="108"/>
    </location>
</feature>
<feature type="compositionally biased region" description="Low complexity" evidence="1">
    <location>
        <begin position="56"/>
        <end position="67"/>
    </location>
</feature>
<evidence type="ECO:0000313" key="2">
    <source>
        <dbReference type="EnsemblPlants" id="OMERI12G03130.3"/>
    </source>
</evidence>